<protein>
    <submittedName>
        <fullName evidence="1">Uncharacterized protein</fullName>
    </submittedName>
</protein>
<dbReference type="AlphaFoldDB" id="A0A6F8VGV6"/>
<sequence length="76" mass="8911">MLKLITILEDLKVQPRQLTEEENLYLHQVGDELRRAESDGARWRILEREGLSRLDGFNFTEDVIAKLTEVRRAAMN</sequence>
<dbReference type="EMBL" id="AP022853">
    <property type="protein sequence ID" value="BCB28182.1"/>
    <property type="molecule type" value="Genomic_DNA"/>
</dbReference>
<dbReference type="Proteomes" id="UP000502260">
    <property type="component" value="Chromosome"/>
</dbReference>
<gene>
    <name evidence="1" type="ORF">SKTS_30680</name>
</gene>
<dbReference type="RefSeq" id="WP_173067126.1">
    <property type="nucleotide sequence ID" value="NZ_AP022853.1"/>
</dbReference>
<keyword evidence="2" id="KW-1185">Reference proteome</keyword>
<accession>A0A6F8VGV6</accession>
<organism evidence="1 2">
    <name type="scientific">Sulfurimicrobium lacus</name>
    <dbReference type="NCBI Taxonomy" id="2715678"/>
    <lineage>
        <taxon>Bacteria</taxon>
        <taxon>Pseudomonadati</taxon>
        <taxon>Pseudomonadota</taxon>
        <taxon>Betaproteobacteria</taxon>
        <taxon>Nitrosomonadales</taxon>
        <taxon>Sulfuricellaceae</taxon>
        <taxon>Sulfurimicrobium</taxon>
    </lineage>
</organism>
<reference evidence="2" key="1">
    <citation type="submission" date="2020-03" db="EMBL/GenBank/DDBJ databases">
        <title>Complete genome sequence of sulfur-oxidizing bacterium skT11.</title>
        <authorList>
            <person name="Kanda M."/>
            <person name="Kojima H."/>
            <person name="Fukui M."/>
        </authorList>
    </citation>
    <scope>NUCLEOTIDE SEQUENCE [LARGE SCALE GENOMIC DNA]</scope>
    <source>
        <strain evidence="2">skT11</strain>
    </source>
</reference>
<name>A0A6F8VGV6_9PROT</name>
<evidence type="ECO:0000313" key="2">
    <source>
        <dbReference type="Proteomes" id="UP000502260"/>
    </source>
</evidence>
<evidence type="ECO:0000313" key="1">
    <source>
        <dbReference type="EMBL" id="BCB28182.1"/>
    </source>
</evidence>
<dbReference type="KEGG" id="slac:SKTS_30680"/>
<proteinExistence type="predicted"/>